<gene>
    <name evidence="3" type="ORF">SAMN04488094_12721</name>
</gene>
<evidence type="ECO:0000313" key="4">
    <source>
        <dbReference type="Proteomes" id="UP000198728"/>
    </source>
</evidence>
<dbReference type="Pfam" id="PF05239">
    <property type="entry name" value="PRC"/>
    <property type="match status" value="1"/>
</dbReference>
<feature type="domain" description="PRC-barrel" evidence="2">
    <location>
        <begin position="184"/>
        <end position="245"/>
    </location>
</feature>
<dbReference type="InterPro" id="IPR011033">
    <property type="entry name" value="PRC_barrel-like_sf"/>
</dbReference>
<dbReference type="InterPro" id="IPR027275">
    <property type="entry name" value="PRC-brl_dom"/>
</dbReference>
<feature type="signal peptide" evidence="1">
    <location>
        <begin position="1"/>
        <end position="20"/>
    </location>
</feature>
<dbReference type="Gene3D" id="2.30.30.240">
    <property type="entry name" value="PRC-barrel domain"/>
    <property type="match status" value="2"/>
</dbReference>
<accession>A0A1I1RAE2</accession>
<evidence type="ECO:0000259" key="2">
    <source>
        <dbReference type="Pfam" id="PF05239"/>
    </source>
</evidence>
<keyword evidence="4" id="KW-1185">Reference proteome</keyword>
<name>A0A1I1RAE2_9RHOB</name>
<dbReference type="PANTHER" id="PTHR36505:SF1">
    <property type="entry name" value="BLR1072 PROTEIN"/>
    <property type="match status" value="1"/>
</dbReference>
<evidence type="ECO:0000256" key="1">
    <source>
        <dbReference type="SAM" id="SignalP"/>
    </source>
</evidence>
<dbReference type="AlphaFoldDB" id="A0A1I1RAE2"/>
<dbReference type="EMBL" id="FOLG01000027">
    <property type="protein sequence ID" value="SFD29128.1"/>
    <property type="molecule type" value="Genomic_DNA"/>
</dbReference>
<dbReference type="SUPFAM" id="SSF50346">
    <property type="entry name" value="PRC-barrel domain"/>
    <property type="match status" value="2"/>
</dbReference>
<dbReference type="Proteomes" id="UP000198728">
    <property type="component" value="Unassembled WGS sequence"/>
</dbReference>
<reference evidence="3 4" key="1">
    <citation type="submission" date="2016-10" db="EMBL/GenBank/DDBJ databases">
        <authorList>
            <person name="de Groot N.N."/>
        </authorList>
    </citation>
    <scope>NUCLEOTIDE SEQUENCE [LARGE SCALE GENOMIC DNA]</scope>
    <source>
        <strain evidence="3 4">DSM 19548</strain>
    </source>
</reference>
<dbReference type="STRING" id="441112.SAMN04488094_12721"/>
<proteinExistence type="predicted"/>
<dbReference type="PANTHER" id="PTHR36505">
    <property type="entry name" value="BLR1072 PROTEIN"/>
    <property type="match status" value="1"/>
</dbReference>
<sequence length="269" mass="28212">MKHLILSTMIAAGAVAPAFAQNDEVRPLFWNALGASHVSASSMLGLPVFRDDHSDQTSDDGAQPDWDEIGSVEDVILSTEGQFDALVVELRQSAGGDHKTVAVAAEVVQFVFDGTAPGDQDVRVVLNLPEGALNDAPAFNGAEAGSADLTSPLLGTTLANGDLNASSTQVSDGVLTAPDTELTTERLTGAPVFDSNDMRVGEISELLLNDAGEVQAAIVDTGGFLGLGETPVKIELNDMQIDKPDNSISVRVYLSMTEEELASFPHYDG</sequence>
<organism evidence="3 4">
    <name type="scientific">Tropicimonas isoalkanivorans</name>
    <dbReference type="NCBI Taxonomy" id="441112"/>
    <lineage>
        <taxon>Bacteria</taxon>
        <taxon>Pseudomonadati</taxon>
        <taxon>Pseudomonadota</taxon>
        <taxon>Alphaproteobacteria</taxon>
        <taxon>Rhodobacterales</taxon>
        <taxon>Roseobacteraceae</taxon>
        <taxon>Tropicimonas</taxon>
    </lineage>
</organism>
<evidence type="ECO:0000313" key="3">
    <source>
        <dbReference type="EMBL" id="SFD29128.1"/>
    </source>
</evidence>
<feature type="chain" id="PRO_5011704269" evidence="1">
    <location>
        <begin position="21"/>
        <end position="269"/>
    </location>
</feature>
<keyword evidence="1" id="KW-0732">Signal</keyword>
<protein>
    <submittedName>
        <fullName evidence="3">PRC-barrel domain-containing protein</fullName>
    </submittedName>
</protein>